<dbReference type="RefSeq" id="XP_022291749.1">
    <property type="nucleotide sequence ID" value="XM_022436041.1"/>
</dbReference>
<keyword evidence="1" id="KW-1133">Transmembrane helix</keyword>
<protein>
    <submittedName>
        <fullName evidence="3">Uncharacterized protein LOC111103043</fullName>
    </submittedName>
</protein>
<dbReference type="KEGG" id="cvn:111103043"/>
<sequence length="209" mass="23768">MFSVDSCPKNQTEVEEAGKRLRCVKDTYGNNQYMCLPNVEKTSLVEFCHNQSMGIIPAGYCMKTSQGNVTLEKCEHFYRGCPETNIWKHEFYKYPACQSINRKLRCYILDPSCPLGDCESGDKSMAKPSNDVLVAFLVLSIIATLAMLVYHLLKRRRKSTTEYQTKQDESIKKPCEDMSGTQMIQCANLPGNHFQDSIEIVPQQINGRT</sequence>
<organism evidence="2 3">
    <name type="scientific">Crassostrea virginica</name>
    <name type="common">Eastern oyster</name>
    <dbReference type="NCBI Taxonomy" id="6565"/>
    <lineage>
        <taxon>Eukaryota</taxon>
        <taxon>Metazoa</taxon>
        <taxon>Spiralia</taxon>
        <taxon>Lophotrochozoa</taxon>
        <taxon>Mollusca</taxon>
        <taxon>Bivalvia</taxon>
        <taxon>Autobranchia</taxon>
        <taxon>Pteriomorphia</taxon>
        <taxon>Ostreida</taxon>
        <taxon>Ostreoidea</taxon>
        <taxon>Ostreidae</taxon>
        <taxon>Crassostrea</taxon>
    </lineage>
</organism>
<feature type="transmembrane region" description="Helical" evidence="1">
    <location>
        <begin position="132"/>
        <end position="153"/>
    </location>
</feature>
<evidence type="ECO:0000256" key="1">
    <source>
        <dbReference type="SAM" id="Phobius"/>
    </source>
</evidence>
<keyword evidence="1" id="KW-0472">Membrane</keyword>
<gene>
    <name evidence="3" type="primary">LOC111103043</name>
</gene>
<dbReference type="AlphaFoldDB" id="A0A8B8ANQ5"/>
<dbReference type="Proteomes" id="UP000694844">
    <property type="component" value="Chromosome 7"/>
</dbReference>
<accession>A0A8B8ANQ5</accession>
<name>A0A8B8ANQ5_CRAVI</name>
<evidence type="ECO:0000313" key="3">
    <source>
        <dbReference type="RefSeq" id="XP_022291749.1"/>
    </source>
</evidence>
<proteinExistence type="predicted"/>
<evidence type="ECO:0000313" key="2">
    <source>
        <dbReference type="Proteomes" id="UP000694844"/>
    </source>
</evidence>
<dbReference type="GeneID" id="111103043"/>
<keyword evidence="2" id="KW-1185">Reference proteome</keyword>
<reference evidence="3" key="1">
    <citation type="submission" date="2025-08" db="UniProtKB">
        <authorList>
            <consortium name="RefSeq"/>
        </authorList>
    </citation>
    <scope>IDENTIFICATION</scope>
    <source>
        <tissue evidence="3">Whole sample</tissue>
    </source>
</reference>
<keyword evidence="1" id="KW-0812">Transmembrane</keyword>